<dbReference type="EMBL" id="RAPN01000002">
    <property type="protein sequence ID" value="RKD88277.1"/>
    <property type="molecule type" value="Genomic_DNA"/>
</dbReference>
<evidence type="ECO:0000256" key="5">
    <source>
        <dbReference type="ARBA" id="ARBA00023136"/>
    </source>
</evidence>
<keyword evidence="2" id="KW-1003">Cell membrane</keyword>
<feature type="transmembrane region" description="Helical" evidence="6">
    <location>
        <begin position="270"/>
        <end position="288"/>
    </location>
</feature>
<keyword evidence="4 6" id="KW-1133">Transmembrane helix</keyword>
<feature type="transmembrane region" description="Helical" evidence="6">
    <location>
        <begin position="183"/>
        <end position="203"/>
    </location>
</feature>
<evidence type="ECO:0000259" key="7">
    <source>
        <dbReference type="PROSITE" id="PS50850"/>
    </source>
</evidence>
<dbReference type="InterPro" id="IPR011701">
    <property type="entry name" value="MFS"/>
</dbReference>
<comment type="subcellular location">
    <subcellularLocation>
        <location evidence="1">Cell inner membrane</location>
        <topology evidence="1">Multi-pass membrane protein</topology>
    </subcellularLocation>
</comment>
<dbReference type="PROSITE" id="PS50850">
    <property type="entry name" value="MFS"/>
    <property type="match status" value="1"/>
</dbReference>
<evidence type="ECO:0000313" key="9">
    <source>
        <dbReference type="Proteomes" id="UP000283387"/>
    </source>
</evidence>
<evidence type="ECO:0000256" key="3">
    <source>
        <dbReference type="ARBA" id="ARBA00022692"/>
    </source>
</evidence>
<accession>A0A419VYG1</accession>
<keyword evidence="5 6" id="KW-0472">Membrane</keyword>
<dbReference type="PANTHER" id="PTHR43702:SF12">
    <property type="entry name" value="N-ACETYL GLUCOSAMINE TRANSPORTER NAGP"/>
    <property type="match status" value="1"/>
</dbReference>
<evidence type="ECO:0000256" key="2">
    <source>
        <dbReference type="ARBA" id="ARBA00022475"/>
    </source>
</evidence>
<dbReference type="SUPFAM" id="SSF103473">
    <property type="entry name" value="MFS general substrate transporter"/>
    <property type="match status" value="1"/>
</dbReference>
<sequence>MTKKNLLIGLIFLIFFCISFLTNILGAINPDVSASFSLSGAMTGMLPFSFFIAYAVMSIPSGFMVQKYGEKKSMLLAWILAGSGALLFSCFPGFPVFLCSLFLIGTGMAILQVAINPLLRVVGGEQQFAFLSVSAQLVFGGASFLSPFVYSYLSTNLPKGDGVNGFVSLLQSLTPEQLPRVSLYWIFAFVALAMLVLIGFAALPKVERKDDEVVGAWETHLLLFKDRTTWLFFFGIAAYVGSEQGIANWISEFLKTYHGLDPQVEGAKAVGWFWGLLTLGCLLGMVLLKFLSSKVVLRMFTVAALVVLFVALFGDATMALYGFPALGFCLSVMWSIVFALALNSIPKYHGTFSGILCTGIAGGAIVPLIIGQLKDLIGLRFGMLFLLVTLGYILSISFWAKPLVSNLKQD</sequence>
<evidence type="ECO:0000313" key="8">
    <source>
        <dbReference type="EMBL" id="RKD88277.1"/>
    </source>
</evidence>
<dbReference type="InterPro" id="IPR036259">
    <property type="entry name" value="MFS_trans_sf"/>
</dbReference>
<protein>
    <submittedName>
        <fullName evidence="8">Fucose permease</fullName>
    </submittedName>
</protein>
<evidence type="ECO:0000256" key="6">
    <source>
        <dbReference type="SAM" id="Phobius"/>
    </source>
</evidence>
<feature type="domain" description="Major facilitator superfamily (MFS) profile" evidence="7">
    <location>
        <begin position="7"/>
        <end position="403"/>
    </location>
</feature>
<gene>
    <name evidence="8" type="ORF">BC643_3422</name>
</gene>
<feature type="transmembrane region" description="Helical" evidence="6">
    <location>
        <begin position="42"/>
        <end position="63"/>
    </location>
</feature>
<feature type="transmembrane region" description="Helical" evidence="6">
    <location>
        <begin position="295"/>
        <end position="314"/>
    </location>
</feature>
<dbReference type="Proteomes" id="UP000283387">
    <property type="component" value="Unassembled WGS sequence"/>
</dbReference>
<keyword evidence="3 6" id="KW-0812">Transmembrane</keyword>
<reference evidence="8 9" key="1">
    <citation type="submission" date="2018-09" db="EMBL/GenBank/DDBJ databases">
        <title>Genomic Encyclopedia of Archaeal and Bacterial Type Strains, Phase II (KMG-II): from individual species to whole genera.</title>
        <authorList>
            <person name="Goeker M."/>
        </authorList>
    </citation>
    <scope>NUCLEOTIDE SEQUENCE [LARGE SCALE GENOMIC DNA]</scope>
    <source>
        <strain evidence="8 9">DSM 27148</strain>
    </source>
</reference>
<dbReference type="GO" id="GO:0005886">
    <property type="term" value="C:plasma membrane"/>
    <property type="evidence" value="ECO:0007669"/>
    <property type="project" value="UniProtKB-SubCell"/>
</dbReference>
<dbReference type="InterPro" id="IPR020846">
    <property type="entry name" value="MFS_dom"/>
</dbReference>
<dbReference type="GO" id="GO:0022857">
    <property type="term" value="F:transmembrane transporter activity"/>
    <property type="evidence" value="ECO:0007669"/>
    <property type="project" value="InterPro"/>
</dbReference>
<feature type="transmembrane region" description="Helical" evidence="6">
    <location>
        <begin position="354"/>
        <end position="373"/>
    </location>
</feature>
<feature type="transmembrane region" description="Helical" evidence="6">
    <location>
        <begin position="320"/>
        <end position="342"/>
    </location>
</feature>
<comment type="caution">
    <text evidence="8">The sequence shown here is derived from an EMBL/GenBank/DDBJ whole genome shotgun (WGS) entry which is preliminary data.</text>
</comment>
<keyword evidence="9" id="KW-1185">Reference proteome</keyword>
<proteinExistence type="predicted"/>
<dbReference type="AlphaFoldDB" id="A0A419VYG1"/>
<dbReference type="PANTHER" id="PTHR43702">
    <property type="entry name" value="L-FUCOSE-PROTON SYMPORTER"/>
    <property type="match status" value="1"/>
</dbReference>
<dbReference type="RefSeq" id="WP_120274448.1">
    <property type="nucleotide sequence ID" value="NZ_RAPN01000002.1"/>
</dbReference>
<organism evidence="8 9">
    <name type="scientific">Mangrovibacterium diazotrophicum</name>
    <dbReference type="NCBI Taxonomy" id="1261403"/>
    <lineage>
        <taxon>Bacteria</taxon>
        <taxon>Pseudomonadati</taxon>
        <taxon>Bacteroidota</taxon>
        <taxon>Bacteroidia</taxon>
        <taxon>Marinilabiliales</taxon>
        <taxon>Prolixibacteraceae</taxon>
        <taxon>Mangrovibacterium</taxon>
    </lineage>
</organism>
<feature type="transmembrane region" description="Helical" evidence="6">
    <location>
        <begin position="128"/>
        <end position="150"/>
    </location>
</feature>
<evidence type="ECO:0000256" key="4">
    <source>
        <dbReference type="ARBA" id="ARBA00022989"/>
    </source>
</evidence>
<dbReference type="Pfam" id="PF07690">
    <property type="entry name" value="MFS_1"/>
    <property type="match status" value="1"/>
</dbReference>
<dbReference type="Gene3D" id="1.20.1250.20">
    <property type="entry name" value="MFS general substrate transporter like domains"/>
    <property type="match status" value="2"/>
</dbReference>
<name>A0A419VYG1_9BACT</name>
<feature type="transmembrane region" description="Helical" evidence="6">
    <location>
        <begin position="100"/>
        <end position="119"/>
    </location>
</feature>
<feature type="transmembrane region" description="Helical" evidence="6">
    <location>
        <begin position="379"/>
        <end position="400"/>
    </location>
</feature>
<evidence type="ECO:0000256" key="1">
    <source>
        <dbReference type="ARBA" id="ARBA00004429"/>
    </source>
</evidence>
<feature type="transmembrane region" description="Helical" evidence="6">
    <location>
        <begin position="75"/>
        <end position="94"/>
    </location>
</feature>
<feature type="transmembrane region" description="Helical" evidence="6">
    <location>
        <begin position="230"/>
        <end position="250"/>
    </location>
</feature>
<dbReference type="InterPro" id="IPR050375">
    <property type="entry name" value="MFS_TsgA-like"/>
</dbReference>
<dbReference type="OrthoDB" id="3225787at2"/>